<sequence length="209" mass="24163">MGFMQQRFCVLAPAPPRAPAPYVPRVTFLDLPPELRIEIYKLALKNVTVHVLPMNCGDNRKLPHALTRTSQQVRREVLPLMHSLCPILCSITDFNFDSLREWMRRIPPDQEANLCKNRTLVIRFCTTTELPKSIESMRKWLQMRADPYRPQPRWQYSGSKPADKVCKDLARRANRMKDASRQKEMFVILECLGVPRGNSPGRPPRVRGA</sequence>
<organism evidence="2">
    <name type="scientific">Dissoconium aciculare CBS 342.82</name>
    <dbReference type="NCBI Taxonomy" id="1314786"/>
    <lineage>
        <taxon>Eukaryota</taxon>
        <taxon>Fungi</taxon>
        <taxon>Dikarya</taxon>
        <taxon>Ascomycota</taxon>
        <taxon>Pezizomycotina</taxon>
        <taxon>Dothideomycetes</taxon>
        <taxon>Dothideomycetidae</taxon>
        <taxon>Mycosphaerellales</taxon>
        <taxon>Dissoconiaceae</taxon>
        <taxon>Dissoconium</taxon>
    </lineage>
</organism>
<reference evidence="2" key="3">
    <citation type="submission" date="2025-08" db="UniProtKB">
        <authorList>
            <consortium name="RefSeq"/>
        </authorList>
    </citation>
    <scope>IDENTIFICATION</scope>
    <source>
        <strain evidence="2">CBS 342.82</strain>
    </source>
</reference>
<gene>
    <name evidence="2" type="ORF">K489DRAFT_156262</name>
</gene>
<proteinExistence type="predicted"/>
<evidence type="ECO:0000313" key="2">
    <source>
        <dbReference type="RefSeq" id="XP_033462418.1"/>
    </source>
</evidence>
<dbReference type="PANTHER" id="PTHR42085:SF1">
    <property type="entry name" value="F-BOX DOMAIN-CONTAINING PROTEIN"/>
    <property type="match status" value="1"/>
</dbReference>
<accession>A0A6J3MEU2</accession>
<dbReference type="OrthoDB" id="3635680at2759"/>
<evidence type="ECO:0000313" key="1">
    <source>
        <dbReference type="Proteomes" id="UP000504637"/>
    </source>
</evidence>
<keyword evidence="1" id="KW-1185">Reference proteome</keyword>
<dbReference type="PANTHER" id="PTHR42085">
    <property type="entry name" value="F-BOX DOMAIN-CONTAINING PROTEIN"/>
    <property type="match status" value="1"/>
</dbReference>
<protein>
    <recommendedName>
        <fullName evidence="3">F-box domain-containing protein</fullName>
    </recommendedName>
</protein>
<reference evidence="2" key="2">
    <citation type="submission" date="2020-04" db="EMBL/GenBank/DDBJ databases">
        <authorList>
            <consortium name="NCBI Genome Project"/>
        </authorList>
    </citation>
    <scope>NUCLEOTIDE SEQUENCE</scope>
    <source>
        <strain evidence="2">CBS 342.82</strain>
    </source>
</reference>
<dbReference type="RefSeq" id="XP_033462418.1">
    <property type="nucleotide sequence ID" value="XM_033599263.1"/>
</dbReference>
<dbReference type="GeneID" id="54357062"/>
<evidence type="ECO:0008006" key="3">
    <source>
        <dbReference type="Google" id="ProtNLM"/>
    </source>
</evidence>
<name>A0A6J3MEU2_9PEZI</name>
<dbReference type="AlphaFoldDB" id="A0A6J3MEU2"/>
<reference evidence="2" key="1">
    <citation type="submission" date="2020-01" db="EMBL/GenBank/DDBJ databases">
        <authorList>
            <consortium name="DOE Joint Genome Institute"/>
            <person name="Haridas S."/>
            <person name="Albert R."/>
            <person name="Binder M."/>
            <person name="Bloem J."/>
            <person name="Labutti K."/>
            <person name="Salamov A."/>
            <person name="Andreopoulos B."/>
            <person name="Baker S.E."/>
            <person name="Barry K."/>
            <person name="Bills G."/>
            <person name="Bluhm B.H."/>
            <person name="Cannon C."/>
            <person name="Castanera R."/>
            <person name="Culley D.E."/>
            <person name="Daum C."/>
            <person name="Ezra D."/>
            <person name="Gonzalez J.B."/>
            <person name="Henrissat B."/>
            <person name="Kuo A."/>
            <person name="Liang C."/>
            <person name="Lipzen A."/>
            <person name="Lutzoni F."/>
            <person name="Magnuson J."/>
            <person name="Mondo S."/>
            <person name="Nolan M."/>
            <person name="Ohm R."/>
            <person name="Pangilinan J."/>
            <person name="Park H.-J."/>
            <person name="Ramirez L."/>
            <person name="Alfaro M."/>
            <person name="Sun H."/>
            <person name="Tritt A."/>
            <person name="Yoshinaga Y."/>
            <person name="Zwiers L.-H."/>
            <person name="Turgeon B.G."/>
            <person name="Goodwin S.B."/>
            <person name="Spatafora J.W."/>
            <person name="Crous P.W."/>
            <person name="Grigoriev I.V."/>
        </authorList>
    </citation>
    <scope>NUCLEOTIDE SEQUENCE</scope>
    <source>
        <strain evidence="2">CBS 342.82</strain>
    </source>
</reference>
<dbReference type="InterPro" id="IPR038883">
    <property type="entry name" value="AN11006-like"/>
</dbReference>
<dbReference type="Proteomes" id="UP000504637">
    <property type="component" value="Unplaced"/>
</dbReference>